<proteinExistence type="inferred from homology"/>
<dbReference type="Gene3D" id="2.60.40.10">
    <property type="entry name" value="Immunoglobulins"/>
    <property type="match status" value="1"/>
</dbReference>
<keyword evidence="2 7" id="KW-0378">Hydrolase</keyword>
<feature type="domain" description="Glycoside hydrolase family 2 catalytic" evidence="5">
    <location>
        <begin position="265"/>
        <end position="482"/>
    </location>
</feature>
<dbReference type="Pfam" id="PF00703">
    <property type="entry name" value="Glyco_hydro_2"/>
    <property type="match status" value="1"/>
</dbReference>
<dbReference type="PANTHER" id="PTHR42732">
    <property type="entry name" value="BETA-GALACTOSIDASE"/>
    <property type="match status" value="1"/>
</dbReference>
<evidence type="ECO:0000259" key="4">
    <source>
        <dbReference type="Pfam" id="PF00703"/>
    </source>
</evidence>
<dbReference type="Pfam" id="PF02836">
    <property type="entry name" value="Glyco_hydro_2_C"/>
    <property type="match status" value="1"/>
</dbReference>
<keyword evidence="7" id="KW-0614">Plasmid</keyword>
<keyword evidence="3" id="KW-0326">Glycosidase</keyword>
<dbReference type="EMBL" id="CP029356">
    <property type="protein sequence ID" value="AWK89250.1"/>
    <property type="molecule type" value="Genomic_DNA"/>
</dbReference>
<dbReference type="SUPFAM" id="SSF49785">
    <property type="entry name" value="Galactose-binding domain-like"/>
    <property type="match status" value="1"/>
</dbReference>
<gene>
    <name evidence="7" type="ORF">DEW08_21940</name>
</gene>
<protein>
    <submittedName>
        <fullName evidence="7">Glycoside hydrolase family 2</fullName>
    </submittedName>
</protein>
<dbReference type="SUPFAM" id="SSF51445">
    <property type="entry name" value="(Trans)glycosidases"/>
    <property type="match status" value="1"/>
</dbReference>
<dbReference type="RefSeq" id="WP_109332325.1">
    <property type="nucleotide sequence ID" value="NZ_CP029356.1"/>
</dbReference>
<dbReference type="InterPro" id="IPR008979">
    <property type="entry name" value="Galactose-bd-like_sf"/>
</dbReference>
<feature type="domain" description="Glycosyl hydrolases family 2 sugar binding" evidence="6">
    <location>
        <begin position="7"/>
        <end position="121"/>
    </location>
</feature>
<evidence type="ECO:0000313" key="7">
    <source>
        <dbReference type="EMBL" id="AWK89250.1"/>
    </source>
</evidence>
<dbReference type="KEGG" id="azz:DEW08_21940"/>
<geneLocation type="plasmid" evidence="7 8">
    <name>unnamed1</name>
</geneLocation>
<reference evidence="8" key="1">
    <citation type="submission" date="2018-05" db="EMBL/GenBank/DDBJ databases">
        <title>Azospirillum thermophila sp. nov., a novel isolated from hot spring.</title>
        <authorList>
            <person name="Zhao Z."/>
        </authorList>
    </citation>
    <scope>NUCLEOTIDE SEQUENCE [LARGE SCALE GENOMIC DNA]</scope>
    <source>
        <strain evidence="8">CFH 70021</strain>
        <plasmid evidence="8">unnamed1</plasmid>
    </source>
</reference>
<keyword evidence="8" id="KW-1185">Reference proteome</keyword>
<evidence type="ECO:0000259" key="5">
    <source>
        <dbReference type="Pfam" id="PF02836"/>
    </source>
</evidence>
<dbReference type="InterPro" id="IPR006102">
    <property type="entry name" value="Ig-like_GH2"/>
</dbReference>
<dbReference type="Proteomes" id="UP000245629">
    <property type="component" value="Plasmid unnamed1"/>
</dbReference>
<dbReference type="InterPro" id="IPR006104">
    <property type="entry name" value="Glyco_hydro_2_N"/>
</dbReference>
<name>A0A2S2CXW7_9PROT</name>
<evidence type="ECO:0000313" key="8">
    <source>
        <dbReference type="Proteomes" id="UP000245629"/>
    </source>
</evidence>
<dbReference type="AlphaFoldDB" id="A0A2S2CXW7"/>
<dbReference type="SUPFAM" id="SSF49303">
    <property type="entry name" value="beta-Galactosidase/glucuronidase domain"/>
    <property type="match status" value="1"/>
</dbReference>
<dbReference type="InterPro" id="IPR006103">
    <property type="entry name" value="Glyco_hydro_2_cat"/>
</dbReference>
<dbReference type="Gene3D" id="3.20.20.80">
    <property type="entry name" value="Glycosidases"/>
    <property type="match status" value="1"/>
</dbReference>
<dbReference type="Gene3D" id="2.60.120.260">
    <property type="entry name" value="Galactose-binding domain-like"/>
    <property type="match status" value="1"/>
</dbReference>
<dbReference type="InterPro" id="IPR036156">
    <property type="entry name" value="Beta-gal/glucu_dom_sf"/>
</dbReference>
<accession>A0A2S2CXW7</accession>
<dbReference type="InterPro" id="IPR051913">
    <property type="entry name" value="GH2_Domain-Containing"/>
</dbReference>
<dbReference type="InterPro" id="IPR013783">
    <property type="entry name" value="Ig-like_fold"/>
</dbReference>
<feature type="domain" description="Glycoside hydrolase family 2 immunoglobulin-like beta-sandwich" evidence="4">
    <location>
        <begin position="164"/>
        <end position="263"/>
    </location>
</feature>
<evidence type="ECO:0000256" key="2">
    <source>
        <dbReference type="ARBA" id="ARBA00022801"/>
    </source>
</evidence>
<dbReference type="OrthoDB" id="9758603at2"/>
<dbReference type="PANTHER" id="PTHR42732:SF2">
    <property type="entry name" value="BETA-MANNOSIDASE"/>
    <property type="match status" value="1"/>
</dbReference>
<evidence type="ECO:0000259" key="6">
    <source>
        <dbReference type="Pfam" id="PF02837"/>
    </source>
</evidence>
<evidence type="ECO:0000256" key="1">
    <source>
        <dbReference type="ARBA" id="ARBA00007401"/>
    </source>
</evidence>
<dbReference type="Pfam" id="PF02837">
    <property type="entry name" value="Glyco_hydro_2_N"/>
    <property type="match status" value="1"/>
</dbReference>
<comment type="similarity">
    <text evidence="1">Belongs to the glycosyl hydrolase 2 family.</text>
</comment>
<dbReference type="GO" id="GO:0005975">
    <property type="term" value="P:carbohydrate metabolic process"/>
    <property type="evidence" value="ECO:0007669"/>
    <property type="project" value="InterPro"/>
</dbReference>
<sequence>MQRTTLSLDGDWDFQFFGDEDVALQDVTEWRTATVPGPWQAQFEDLRDRQGRAWYRRSIELPMDWAGAPVFLRFGAVNYHARVLVNGIEVAAHEGGYLPFEASVGRFLRPGRNEIAVAVTAPTDDPDAYPEFPFAETPFGKQSWYGPLSGIWQSVTMERRAADHVTGLRVVGELADGSVRIAVQLAQPLRRDHDIDLEISGPDGVCASLAAVAAAGQDRVTAEMVVPQVQAWSPESPTLYRLTAILRQDGESVDSRTESFGFRTVETRDGRICLNGRPILLRSALDQDYYPDGICTVPSMEFLEDQFRKAKELGLNCLRCHIKVPDPRYYEAADRIGLLIWTELPNAGRLTEQSARRLRATLQGIVERDGNHPSIICWTIINENWGTDLVHNAEHRAWVNKTYGWLKAFDPTRLVVDNSPLWPSFHVQSDIEDYHFYAAIPDHRGSWDGFVERMANRREATYTHHGDAKRTGQEPVMCSEFGNWGLPDPKTLRGADGKEPWWFETGHDWGEGVMYPHGIETRFTAYGLDRVFGSLERFVEAAQWQQFRALKYQIEAMRRQPALAGYVITEFTDCHWESNGLLDMRRNPRAFHGVFHTINADTVIVPQWDRVAYWEGEEIRVGLAAAQGNGETVTGTELRWTVDAGAVGGSEAMDLEPGVSHGREAVFPAPTVERPELHRLELEIATPDGVLATNHVELAIHPRRTGPSAGPATVWTPEAELADRFAALGYGIAADAAGADVVVARRLDEERCAEVRAGARLVLLADEPQDLQPVFPHFQNVRVVSRHGSMWLGAWASSFSWVKRSGPFARLPGGPLIDHSFDRVIPDHVIANCTTWDFQARVHAGMVVGWVHKPAALIVERNCGHGRMVATTFRLLRDAPGADPTATALLDGLVELALKGRDGVREERVRETAE</sequence>
<evidence type="ECO:0000256" key="3">
    <source>
        <dbReference type="ARBA" id="ARBA00023295"/>
    </source>
</evidence>
<dbReference type="GO" id="GO:0004553">
    <property type="term" value="F:hydrolase activity, hydrolyzing O-glycosyl compounds"/>
    <property type="evidence" value="ECO:0007669"/>
    <property type="project" value="InterPro"/>
</dbReference>
<dbReference type="InterPro" id="IPR017853">
    <property type="entry name" value="GH"/>
</dbReference>
<organism evidence="7 8">
    <name type="scientific">Azospirillum thermophilum</name>
    <dbReference type="NCBI Taxonomy" id="2202148"/>
    <lineage>
        <taxon>Bacteria</taxon>
        <taxon>Pseudomonadati</taxon>
        <taxon>Pseudomonadota</taxon>
        <taxon>Alphaproteobacteria</taxon>
        <taxon>Rhodospirillales</taxon>
        <taxon>Azospirillaceae</taxon>
        <taxon>Azospirillum</taxon>
    </lineage>
</organism>